<dbReference type="PRINTS" id="PR00111">
    <property type="entry name" value="ABHYDROLASE"/>
</dbReference>
<dbReference type="SUPFAM" id="SSF53474">
    <property type="entry name" value="alpha/beta-Hydrolases"/>
    <property type="match status" value="1"/>
</dbReference>
<dbReference type="PANTHER" id="PTHR43798">
    <property type="entry name" value="MONOACYLGLYCEROL LIPASE"/>
    <property type="match status" value="1"/>
</dbReference>
<evidence type="ECO:0000259" key="1">
    <source>
        <dbReference type="Pfam" id="PF00561"/>
    </source>
</evidence>
<feature type="domain" description="Peptidase S33 tripeptidyl aminopeptidase-like C-terminal" evidence="2">
    <location>
        <begin position="191"/>
        <end position="233"/>
    </location>
</feature>
<comment type="caution">
    <text evidence="3">The sequence shown here is derived from an EMBL/GenBank/DDBJ whole genome shotgun (WGS) entry which is preliminary data.</text>
</comment>
<dbReference type="Gene3D" id="3.40.50.1820">
    <property type="entry name" value="alpha/beta hydrolase"/>
    <property type="match status" value="1"/>
</dbReference>
<dbReference type="Pfam" id="PF08386">
    <property type="entry name" value="Abhydrolase_4"/>
    <property type="match status" value="1"/>
</dbReference>
<dbReference type="InterPro" id="IPR000073">
    <property type="entry name" value="AB_hydrolase_1"/>
</dbReference>
<proteinExistence type="predicted"/>
<dbReference type="Pfam" id="PF00561">
    <property type="entry name" value="Abhydrolase_1"/>
    <property type="match status" value="1"/>
</dbReference>
<dbReference type="AlphaFoldDB" id="A0A6L9EBV8"/>
<name>A0A6L9EBV8_9FLAO</name>
<dbReference type="RefSeq" id="WP_161435056.1">
    <property type="nucleotide sequence ID" value="NZ_WXYO01000003.1"/>
</dbReference>
<gene>
    <name evidence="3" type="ORF">GTQ38_08455</name>
</gene>
<feature type="domain" description="AB hydrolase-1" evidence="1">
    <location>
        <begin position="31"/>
        <end position="136"/>
    </location>
</feature>
<accession>A0A6L9EBV8</accession>
<dbReference type="InterPro" id="IPR050266">
    <property type="entry name" value="AB_hydrolase_sf"/>
</dbReference>
<keyword evidence="4" id="KW-1185">Reference proteome</keyword>
<reference evidence="3 4" key="1">
    <citation type="submission" date="2020-01" db="EMBL/GenBank/DDBJ databases">
        <title>Bacteria diversity of Porities sp.</title>
        <authorList>
            <person name="Wang G."/>
        </authorList>
    </citation>
    <scope>NUCLEOTIDE SEQUENCE [LARGE SCALE GENOMIC DNA]</scope>
    <source>
        <strain evidence="3 4">R33</strain>
    </source>
</reference>
<sequence length="251" mass="28823">MNTLAQEHPEKEYLEINGVRLYCEIYGEGEPLMMLHGWTQSSLFWKDYVKSFADKFKVILVDLRGHGRSSPLTDDFSLELVKKDIIGLMDTLNLKTIQGIGLSYGSLALLKLAKDHPERIRSMILISAIHNYSGKDNFEENETFDFENLPPEFLEDLRKNHHHGEAQIRSLFDPDLNYEIRMSPEDLRNIPTKTLLINGEEDAVLPTEVVKQMHENLGKAESWIVPGQGHIPIKGKYEAEFLKRSLAFLNK</sequence>
<dbReference type="GO" id="GO:0016787">
    <property type="term" value="F:hydrolase activity"/>
    <property type="evidence" value="ECO:0007669"/>
    <property type="project" value="UniProtKB-KW"/>
</dbReference>
<keyword evidence="3" id="KW-0378">Hydrolase</keyword>
<protein>
    <submittedName>
        <fullName evidence="3">Alpha/beta fold hydrolase</fullName>
    </submittedName>
</protein>
<dbReference type="InterPro" id="IPR013595">
    <property type="entry name" value="Pept_S33_TAP-like_C"/>
</dbReference>
<dbReference type="EMBL" id="WXYO01000003">
    <property type="protein sequence ID" value="NAS12028.1"/>
    <property type="molecule type" value="Genomic_DNA"/>
</dbReference>
<organism evidence="3 4">
    <name type="scientific">Poritiphilus flavus</name>
    <dbReference type="NCBI Taxonomy" id="2697053"/>
    <lineage>
        <taxon>Bacteria</taxon>
        <taxon>Pseudomonadati</taxon>
        <taxon>Bacteroidota</taxon>
        <taxon>Flavobacteriia</taxon>
        <taxon>Flavobacteriales</taxon>
        <taxon>Flavobacteriaceae</taxon>
        <taxon>Poritiphilus</taxon>
    </lineage>
</organism>
<dbReference type="Proteomes" id="UP000475249">
    <property type="component" value="Unassembled WGS sequence"/>
</dbReference>
<evidence type="ECO:0000313" key="3">
    <source>
        <dbReference type="EMBL" id="NAS12028.1"/>
    </source>
</evidence>
<evidence type="ECO:0000313" key="4">
    <source>
        <dbReference type="Proteomes" id="UP000475249"/>
    </source>
</evidence>
<evidence type="ECO:0000259" key="2">
    <source>
        <dbReference type="Pfam" id="PF08386"/>
    </source>
</evidence>
<dbReference type="InterPro" id="IPR029058">
    <property type="entry name" value="AB_hydrolase_fold"/>
</dbReference>